<sequence>MSKIFELYGYRLDYWNDEAIKNREKAGCPFMDAECDGGGNRYSSALNIKNFPELKQYFPGKEEVQSGVCSLRLRDSDQPWIVCPRRLLSLRGQEPLHQTHAREQLIKCSGLEKNKIYRSWSEVKMKVETTNDDDETKSFDYTFDYIITGSGRKKLSETAKLLGKGVQATKKIAEENGYTLAFRDNEYWIEDFPTDPIVIVEIMTSSTSGGDKKKRTQISMACEDAIKDPKNHNGPGINYRQVWARMVSQLIVKSQVGIAWNGKTVWLLQDVLAQYISSTTALDLSRYISEIPDEVNILAFSYGEIDDKNTSPITEINSSIFYSGPITQKTENTGVKGFVEIVKIGAPPEKEFLWRSLFRKSPSGSVIWK</sequence>
<evidence type="ECO:0008006" key="3">
    <source>
        <dbReference type="Google" id="ProtNLM"/>
    </source>
</evidence>
<keyword evidence="2" id="KW-1185">Reference proteome</keyword>
<dbReference type="EMBL" id="FUYB01000002">
    <property type="protein sequence ID" value="SKA69378.1"/>
    <property type="molecule type" value="Genomic_DNA"/>
</dbReference>
<evidence type="ECO:0000313" key="2">
    <source>
        <dbReference type="Proteomes" id="UP000190460"/>
    </source>
</evidence>
<proteinExistence type="predicted"/>
<dbReference type="AlphaFoldDB" id="A0A1T4VX44"/>
<dbReference type="Proteomes" id="UP000190460">
    <property type="component" value="Unassembled WGS sequence"/>
</dbReference>
<gene>
    <name evidence="1" type="ORF">SAMN02745130_00454</name>
</gene>
<accession>A0A1T4VX44</accession>
<evidence type="ECO:0000313" key="1">
    <source>
        <dbReference type="EMBL" id="SKA69378.1"/>
    </source>
</evidence>
<dbReference type="RefSeq" id="WP_078920959.1">
    <property type="nucleotide sequence ID" value="NZ_FUYB01000002.1"/>
</dbReference>
<dbReference type="OrthoDB" id="7053056at2"/>
<name>A0A1T4VX44_9GAMM</name>
<reference evidence="1 2" key="1">
    <citation type="submission" date="2017-02" db="EMBL/GenBank/DDBJ databases">
        <authorList>
            <person name="Peterson S.W."/>
        </authorList>
    </citation>
    <scope>NUCLEOTIDE SEQUENCE [LARGE SCALE GENOMIC DNA]</scope>
    <source>
        <strain evidence="1 2">ATCC 49788</strain>
    </source>
</reference>
<dbReference type="STRING" id="92487.SAMN02745130_00454"/>
<organism evidence="1 2">
    <name type="scientific">Thiothrix eikelboomii</name>
    <dbReference type="NCBI Taxonomy" id="92487"/>
    <lineage>
        <taxon>Bacteria</taxon>
        <taxon>Pseudomonadati</taxon>
        <taxon>Pseudomonadota</taxon>
        <taxon>Gammaproteobacteria</taxon>
        <taxon>Thiotrichales</taxon>
        <taxon>Thiotrichaceae</taxon>
        <taxon>Thiothrix</taxon>
    </lineage>
</organism>
<protein>
    <recommendedName>
        <fullName evidence="3">Restriction endonuclease NotI</fullName>
    </recommendedName>
</protein>